<evidence type="ECO:0000313" key="2">
    <source>
        <dbReference type="EMBL" id="RGD56578.1"/>
    </source>
</evidence>
<feature type="signal peptide" evidence="1">
    <location>
        <begin position="1"/>
        <end position="21"/>
    </location>
</feature>
<proteinExistence type="predicted"/>
<comment type="caution">
    <text evidence="2">The sequence shown here is derived from an EMBL/GenBank/DDBJ whole genome shotgun (WGS) entry which is preliminary data.</text>
</comment>
<gene>
    <name evidence="2" type="ORF">DR950_01120</name>
</gene>
<keyword evidence="3" id="KW-1185">Reference proteome</keyword>
<feature type="chain" id="PRO_5038622023" description="Secreted protein" evidence="1">
    <location>
        <begin position="22"/>
        <end position="101"/>
    </location>
</feature>
<sequence>MRRIAALGAGAALLVAAGVMAAPSASATSYCSTTQGTNWGSVSCQTTATKNHWQLVLVCNNDNVKGSQATVNGLWHMGNGSDTLYCPTGYSAAYTKVNNDN</sequence>
<evidence type="ECO:0000313" key="3">
    <source>
        <dbReference type="Proteomes" id="UP000263377"/>
    </source>
</evidence>
<organism evidence="2 3">
    <name type="scientific">Kitasatospora xanthocidica</name>
    <dbReference type="NCBI Taxonomy" id="83382"/>
    <lineage>
        <taxon>Bacteria</taxon>
        <taxon>Bacillati</taxon>
        <taxon>Actinomycetota</taxon>
        <taxon>Actinomycetes</taxon>
        <taxon>Kitasatosporales</taxon>
        <taxon>Streptomycetaceae</taxon>
        <taxon>Kitasatospora</taxon>
    </lineage>
</organism>
<accession>A0A372ZL29</accession>
<reference evidence="2 3" key="1">
    <citation type="submission" date="2018-08" db="EMBL/GenBank/DDBJ databases">
        <title>Diversity &amp; Physiological Properties of Lignin-Decomposing Actinobacteria from Soil.</title>
        <authorList>
            <person name="Roh S.G."/>
            <person name="Kim S.B."/>
        </authorList>
    </citation>
    <scope>NUCLEOTIDE SEQUENCE [LARGE SCALE GENOMIC DNA]</scope>
    <source>
        <strain evidence="2 3">MMS17-GH009</strain>
    </source>
</reference>
<dbReference type="EMBL" id="QVIG01000001">
    <property type="protein sequence ID" value="RGD56578.1"/>
    <property type="molecule type" value="Genomic_DNA"/>
</dbReference>
<evidence type="ECO:0000256" key="1">
    <source>
        <dbReference type="SAM" id="SignalP"/>
    </source>
</evidence>
<dbReference type="AlphaFoldDB" id="A0A372ZL29"/>
<keyword evidence="1" id="KW-0732">Signal</keyword>
<name>A0A372ZL29_9ACTN</name>
<dbReference type="RefSeq" id="WP_117485076.1">
    <property type="nucleotide sequence ID" value="NZ_QVIG01000001.1"/>
</dbReference>
<protein>
    <recommendedName>
        <fullName evidence="4">Secreted protein</fullName>
    </recommendedName>
</protein>
<evidence type="ECO:0008006" key="4">
    <source>
        <dbReference type="Google" id="ProtNLM"/>
    </source>
</evidence>
<dbReference type="Proteomes" id="UP000263377">
    <property type="component" value="Unassembled WGS sequence"/>
</dbReference>